<dbReference type="InterPro" id="IPR036962">
    <property type="entry name" value="Glyco_hydro_3_N_sf"/>
</dbReference>
<feature type="active site" description="Proton donor/acceptor" evidence="10">
    <location>
        <position position="187"/>
    </location>
</feature>
<dbReference type="GO" id="GO:0005737">
    <property type="term" value="C:cytoplasm"/>
    <property type="evidence" value="ECO:0007669"/>
    <property type="project" value="UniProtKB-SubCell"/>
</dbReference>
<keyword evidence="8 10" id="KW-0131">Cell cycle</keyword>
<gene>
    <name evidence="10" type="primary">nagZ</name>
    <name evidence="12" type="ORF">CHH28_16995</name>
</gene>
<evidence type="ECO:0000256" key="4">
    <source>
        <dbReference type="ARBA" id="ARBA00022801"/>
    </source>
</evidence>
<keyword evidence="5 10" id="KW-0133">Cell shape</keyword>
<dbReference type="OrthoDB" id="9786661at2"/>
<evidence type="ECO:0000313" key="13">
    <source>
        <dbReference type="Proteomes" id="UP000202440"/>
    </source>
</evidence>
<evidence type="ECO:0000256" key="10">
    <source>
        <dbReference type="HAMAP-Rule" id="MF_00364"/>
    </source>
</evidence>
<sequence>MSEHRLNVEAVGVVADLAGLEVREGEWALLQHPMLSGIILFARNYQDPQQLATLCASIHDARPDLLICIDQEGGRVQRCRSGFTLIPPMLTFESLWQQQPEQTLSLVHDTGWLMATELIACGVDVSFAPVLDIEYGRSRVIGDRAFGHDADSVTALASAWIDGMGEAGMMATGKHFPGHGAVVADSHHELPVDERTEAQLQRDWQPFECLIKQRKLSAVMPAHVVYPALDEQHTAGFSPVWLQDVLRKRLGFDGVVFSDDLSMQGAAGAGGYAQRAQLAINAGANALLACNDPQGAQQVLQQAQRSGRPRLDLSTFIAGVEKQKQAQQNRDGQRAKDIRARLSRLNA</sequence>
<dbReference type="GO" id="GO:0008360">
    <property type="term" value="P:regulation of cell shape"/>
    <property type="evidence" value="ECO:0007669"/>
    <property type="project" value="UniProtKB-KW"/>
</dbReference>
<dbReference type="EC" id="3.2.1.52" evidence="10"/>
<accession>A0A222FNE3</accession>
<dbReference type="InterPro" id="IPR019800">
    <property type="entry name" value="Glyco_hydro_3_AS"/>
</dbReference>
<dbReference type="NCBIfam" id="NF003740">
    <property type="entry name" value="PRK05337.1"/>
    <property type="match status" value="1"/>
</dbReference>
<dbReference type="EMBL" id="CP022530">
    <property type="protein sequence ID" value="ASP40269.1"/>
    <property type="molecule type" value="Genomic_DNA"/>
</dbReference>
<feature type="binding site" evidence="10">
    <location>
        <position position="144"/>
    </location>
    <ligand>
        <name>substrate</name>
    </ligand>
</feature>
<dbReference type="UniPathway" id="UPA00544"/>
<evidence type="ECO:0000256" key="7">
    <source>
        <dbReference type="ARBA" id="ARBA00023295"/>
    </source>
</evidence>
<dbReference type="PANTHER" id="PTHR30480:SF13">
    <property type="entry name" value="BETA-HEXOSAMINIDASE"/>
    <property type="match status" value="1"/>
</dbReference>
<evidence type="ECO:0000256" key="6">
    <source>
        <dbReference type="ARBA" id="ARBA00022984"/>
    </source>
</evidence>
<evidence type="ECO:0000256" key="3">
    <source>
        <dbReference type="ARBA" id="ARBA00022618"/>
    </source>
</evidence>
<dbReference type="InterPro" id="IPR022956">
    <property type="entry name" value="Beta_hexosaminidase_bac"/>
</dbReference>
<dbReference type="PROSITE" id="PS00775">
    <property type="entry name" value="GLYCOSYL_HYDROL_F3"/>
    <property type="match status" value="1"/>
</dbReference>
<evidence type="ECO:0000256" key="5">
    <source>
        <dbReference type="ARBA" id="ARBA00022960"/>
    </source>
</evidence>
<dbReference type="GO" id="GO:0009252">
    <property type="term" value="P:peptidoglycan biosynthetic process"/>
    <property type="evidence" value="ECO:0007669"/>
    <property type="project" value="UniProtKB-KW"/>
</dbReference>
<keyword evidence="7 10" id="KW-0326">Glycosidase</keyword>
<proteinExistence type="inferred from homology"/>
<feature type="binding site" evidence="10">
    <location>
        <begin position="174"/>
        <end position="175"/>
    </location>
    <ligand>
        <name>substrate</name>
    </ligand>
</feature>
<evidence type="ECO:0000256" key="9">
    <source>
        <dbReference type="ARBA" id="ARBA00023316"/>
    </source>
</evidence>
<evidence type="ECO:0000256" key="8">
    <source>
        <dbReference type="ARBA" id="ARBA00023306"/>
    </source>
</evidence>
<protein>
    <recommendedName>
        <fullName evidence="10">Beta-hexosaminidase</fullName>
        <ecNumber evidence="10">3.2.1.52</ecNumber>
    </recommendedName>
    <alternativeName>
        <fullName evidence="10">Beta-N-acetylhexosaminidase</fullName>
    </alternativeName>
    <alternativeName>
        <fullName evidence="10">N-acetyl-beta-glucosaminidase</fullName>
    </alternativeName>
</protein>
<evidence type="ECO:0000259" key="11">
    <source>
        <dbReference type="Pfam" id="PF00933"/>
    </source>
</evidence>
<dbReference type="SUPFAM" id="SSF51445">
    <property type="entry name" value="(Trans)glycosidases"/>
    <property type="match status" value="1"/>
</dbReference>
<comment type="catalytic activity">
    <reaction evidence="1 10">
        <text>Hydrolysis of terminal non-reducing N-acetyl-D-hexosamine residues in N-acetyl-beta-D-hexosaminides.</text>
        <dbReference type="EC" id="3.2.1.52"/>
    </reaction>
</comment>
<keyword evidence="2 10" id="KW-0963">Cytoplasm</keyword>
<organism evidence="12 13">
    <name type="scientific">Bacterioplanes sanyensis</name>
    <dbReference type="NCBI Taxonomy" id="1249553"/>
    <lineage>
        <taxon>Bacteria</taxon>
        <taxon>Pseudomonadati</taxon>
        <taxon>Pseudomonadota</taxon>
        <taxon>Gammaproteobacteria</taxon>
        <taxon>Oceanospirillales</taxon>
        <taxon>Oceanospirillaceae</taxon>
        <taxon>Bacterioplanes</taxon>
    </lineage>
</organism>
<keyword evidence="4 10" id="KW-0378">Hydrolase</keyword>
<keyword evidence="6 10" id="KW-0573">Peptidoglycan synthesis</keyword>
<evidence type="ECO:0000313" key="12">
    <source>
        <dbReference type="EMBL" id="ASP40269.1"/>
    </source>
</evidence>
<reference evidence="12 13" key="1">
    <citation type="submission" date="2017-07" db="EMBL/GenBank/DDBJ databases">
        <title>Annotated genome sequence of Bacterioplanes sanyensis isolated from Red Sea.</title>
        <authorList>
            <person name="Rehman Z.U."/>
        </authorList>
    </citation>
    <scope>NUCLEOTIDE SEQUENCE [LARGE SCALE GENOMIC DNA]</scope>
    <source>
        <strain evidence="12 13">NV9</strain>
    </source>
</reference>
<evidence type="ECO:0000256" key="1">
    <source>
        <dbReference type="ARBA" id="ARBA00001231"/>
    </source>
</evidence>
<dbReference type="InterPro" id="IPR001764">
    <property type="entry name" value="Glyco_hydro_3_N"/>
</dbReference>
<feature type="domain" description="Glycoside hydrolase family 3 N-terminal" evidence="11">
    <location>
        <begin position="21"/>
        <end position="304"/>
    </location>
</feature>
<dbReference type="InterPro" id="IPR017853">
    <property type="entry name" value="GH"/>
</dbReference>
<feature type="site" description="Important for catalytic activity" evidence="10">
    <location>
        <position position="185"/>
    </location>
</feature>
<feature type="active site" description="Nucleophile" evidence="10">
    <location>
        <position position="259"/>
    </location>
</feature>
<comment type="subcellular location">
    <subcellularLocation>
        <location evidence="10">Cytoplasm</location>
    </subcellularLocation>
</comment>
<comment type="similarity">
    <text evidence="10">Belongs to the glycosyl hydrolase 3 family. NagZ subfamily.</text>
</comment>
<comment type="function">
    <text evidence="10">Plays a role in peptidoglycan recycling by cleaving the terminal beta-1,4-linked N-acetylglucosamine (GlcNAc) from peptide-linked peptidoglycan fragments, giving rise to free GlcNAc, anhydro-N-acetylmuramic acid and anhydro-N-acetylmuramic acid-linked peptides.</text>
</comment>
<dbReference type="HAMAP" id="MF_00364">
    <property type="entry name" value="NagZ"/>
    <property type="match status" value="1"/>
</dbReference>
<dbReference type="InterPro" id="IPR050226">
    <property type="entry name" value="NagZ_Beta-hexosaminidase"/>
</dbReference>
<dbReference type="KEGG" id="bsan:CHH28_16995"/>
<dbReference type="GO" id="GO:0071555">
    <property type="term" value="P:cell wall organization"/>
    <property type="evidence" value="ECO:0007669"/>
    <property type="project" value="UniProtKB-KW"/>
</dbReference>
<dbReference type="PANTHER" id="PTHR30480">
    <property type="entry name" value="BETA-HEXOSAMINIDASE-RELATED"/>
    <property type="match status" value="1"/>
</dbReference>
<dbReference type="RefSeq" id="WP_094061438.1">
    <property type="nucleotide sequence ID" value="NZ_CP022530.1"/>
</dbReference>
<dbReference type="GO" id="GO:0005975">
    <property type="term" value="P:carbohydrate metabolic process"/>
    <property type="evidence" value="ECO:0007669"/>
    <property type="project" value="InterPro"/>
</dbReference>
<feature type="binding site" evidence="10">
    <location>
        <position position="78"/>
    </location>
    <ligand>
        <name>substrate</name>
    </ligand>
</feature>
<keyword evidence="3 10" id="KW-0132">Cell division</keyword>
<keyword evidence="13" id="KW-1185">Reference proteome</keyword>
<dbReference type="Gene3D" id="3.20.20.300">
    <property type="entry name" value="Glycoside hydrolase, family 3, N-terminal domain"/>
    <property type="match status" value="1"/>
</dbReference>
<dbReference type="GO" id="GO:0004563">
    <property type="term" value="F:beta-N-acetylhexosaminidase activity"/>
    <property type="evidence" value="ECO:0007669"/>
    <property type="project" value="UniProtKB-UniRule"/>
</dbReference>
<name>A0A222FNE3_9GAMM</name>
<dbReference type="GO" id="GO:0051301">
    <property type="term" value="P:cell division"/>
    <property type="evidence" value="ECO:0007669"/>
    <property type="project" value="UniProtKB-KW"/>
</dbReference>
<feature type="binding site" evidence="10">
    <location>
        <position position="70"/>
    </location>
    <ligand>
        <name>substrate</name>
    </ligand>
</feature>
<dbReference type="GO" id="GO:0009254">
    <property type="term" value="P:peptidoglycan turnover"/>
    <property type="evidence" value="ECO:0007669"/>
    <property type="project" value="UniProtKB-UniRule"/>
</dbReference>
<evidence type="ECO:0000256" key="2">
    <source>
        <dbReference type="ARBA" id="ARBA00022490"/>
    </source>
</evidence>
<comment type="pathway">
    <text evidence="10">Cell wall biogenesis; peptidoglycan recycling.</text>
</comment>
<dbReference type="AlphaFoldDB" id="A0A222FNE3"/>
<keyword evidence="9 10" id="KW-0961">Cell wall biogenesis/degradation</keyword>
<dbReference type="Pfam" id="PF00933">
    <property type="entry name" value="Glyco_hydro_3"/>
    <property type="match status" value="1"/>
</dbReference>
<dbReference type="Proteomes" id="UP000202440">
    <property type="component" value="Chromosome"/>
</dbReference>